<gene>
    <name evidence="9" type="ORF">AEAE_0693</name>
</gene>
<dbReference type="OrthoDB" id="9760224at2"/>
<comment type="pathway">
    <text evidence="2">Cell wall biogenesis; lipoteichoic acid biosynthesis.</text>
</comment>
<evidence type="ECO:0000256" key="4">
    <source>
        <dbReference type="ARBA" id="ARBA00022692"/>
    </source>
</evidence>
<dbReference type="AlphaFoldDB" id="A0A261FAZ8"/>
<feature type="transmembrane region" description="Helical" evidence="7">
    <location>
        <begin position="6"/>
        <end position="24"/>
    </location>
</feature>
<keyword evidence="3" id="KW-1003">Cell membrane</keyword>
<keyword evidence="5 7" id="KW-1133">Transmembrane helix</keyword>
<evidence type="ECO:0000256" key="1">
    <source>
        <dbReference type="ARBA" id="ARBA00004651"/>
    </source>
</evidence>
<keyword evidence="10" id="KW-1185">Reference proteome</keyword>
<evidence type="ECO:0000256" key="5">
    <source>
        <dbReference type="ARBA" id="ARBA00022989"/>
    </source>
</evidence>
<organism evidence="9 10">
    <name type="scientific">Aeriscardovia aeriphila</name>
    <dbReference type="NCBI Taxonomy" id="218139"/>
    <lineage>
        <taxon>Bacteria</taxon>
        <taxon>Bacillati</taxon>
        <taxon>Actinomycetota</taxon>
        <taxon>Actinomycetes</taxon>
        <taxon>Bifidobacteriales</taxon>
        <taxon>Bifidobacteriaceae</taxon>
        <taxon>Aeriscardovia</taxon>
    </lineage>
</organism>
<name>A0A261FAZ8_9BIFI</name>
<feature type="domain" description="Sulfatase N-terminal" evidence="8">
    <location>
        <begin position="348"/>
        <end position="556"/>
    </location>
</feature>
<dbReference type="Pfam" id="PF00884">
    <property type="entry name" value="Sulfatase"/>
    <property type="match status" value="1"/>
</dbReference>
<keyword evidence="6 7" id="KW-0472">Membrane</keyword>
<dbReference type="PANTHER" id="PTHR47371:SF3">
    <property type="entry name" value="PHOSPHOGLYCEROL TRANSFERASE I"/>
    <property type="match status" value="1"/>
</dbReference>
<comment type="subcellular location">
    <subcellularLocation>
        <location evidence="1">Cell membrane</location>
        <topology evidence="1">Multi-pass membrane protein</topology>
    </subcellularLocation>
</comment>
<feature type="transmembrane region" description="Helical" evidence="7">
    <location>
        <begin position="170"/>
        <end position="190"/>
    </location>
</feature>
<dbReference type="InterPro" id="IPR000917">
    <property type="entry name" value="Sulfatase_N"/>
</dbReference>
<dbReference type="Proteomes" id="UP000228976">
    <property type="component" value="Unassembled WGS sequence"/>
</dbReference>
<evidence type="ECO:0000256" key="2">
    <source>
        <dbReference type="ARBA" id="ARBA00004936"/>
    </source>
</evidence>
<feature type="transmembrane region" description="Helical" evidence="7">
    <location>
        <begin position="202"/>
        <end position="223"/>
    </location>
</feature>
<dbReference type="SUPFAM" id="SSF53649">
    <property type="entry name" value="Alkaline phosphatase-like"/>
    <property type="match status" value="1"/>
</dbReference>
<accession>A0A261FAZ8</accession>
<proteinExistence type="predicted"/>
<evidence type="ECO:0000256" key="3">
    <source>
        <dbReference type="ARBA" id="ARBA00022475"/>
    </source>
</evidence>
<dbReference type="InterPro" id="IPR017850">
    <property type="entry name" value="Alkaline_phosphatase_core_sf"/>
</dbReference>
<dbReference type="PANTHER" id="PTHR47371">
    <property type="entry name" value="LIPOTEICHOIC ACID SYNTHASE"/>
    <property type="match status" value="1"/>
</dbReference>
<protein>
    <submittedName>
        <fullName evidence="9">Sulfatase</fullName>
    </submittedName>
</protein>
<evidence type="ECO:0000256" key="6">
    <source>
        <dbReference type="ARBA" id="ARBA00023136"/>
    </source>
</evidence>
<sequence>MQTVVMVGIWLLVGLLTGGVDLLLRRPKSVWNGIATVLLDIAVVNLVTLLTIRFIRHRAYIFEPAAYYGRFDVRYIIFALLFGVAFAFFKAFAYGELKLEKEKFHFTPLTITITVVAIIFAVVGTVIWCAAWWFNSFFGGMTPEQMIYNFFSPVTGAVGDGITDVVTRPVFLAVSIIFVLLLIMFMPLALSKQGRIVLHNKVVKIAAWVVSVLLLIGGTTYAYTTVHLDKIIKAYTVKSEFIANNYVNPATARLQYPEKQRNLIHIYFESFENSYLDKAHGGYMEHNLIPDMMKLSEEKDAVHFSNRSTWGGPHQTYGSSWSVAGMVNMTFGIPMKVPTDGNSYGLQGNFMPGATGTIDLLAKRGYNQTVMFGADADFGGLTTMFTEHGHLKIFDWKYAKAQHLIPENYKVWWGFEDNKLYNYAKEEITRLSTLGKPFHFVMENADTHFPDGYLEPETQRLFGNQYADVIFHSQKQVYDFIRWIQAQPFYQNTTIVVTGDHLSMDPNFFKNWDPHYERTTYNLFLNPAFTNKDFKTHNRQYAPFDYMPTIVNSLGIKIPGERLGLGTNLASSHKTLIEKDGLAHVDEELSYYSKFYATNILEMKNAPHDASGRTVHSAE</sequence>
<dbReference type="CDD" id="cd16015">
    <property type="entry name" value="LTA_synthase"/>
    <property type="match status" value="1"/>
</dbReference>
<dbReference type="Gene3D" id="3.40.720.10">
    <property type="entry name" value="Alkaline Phosphatase, subunit A"/>
    <property type="match status" value="1"/>
</dbReference>
<feature type="transmembrane region" description="Helical" evidence="7">
    <location>
        <begin position="106"/>
        <end position="134"/>
    </location>
</feature>
<feature type="transmembrane region" description="Helical" evidence="7">
    <location>
        <begin position="31"/>
        <end position="55"/>
    </location>
</feature>
<evidence type="ECO:0000313" key="10">
    <source>
        <dbReference type="Proteomes" id="UP000228976"/>
    </source>
</evidence>
<comment type="caution">
    <text evidence="9">The sequence shown here is derived from an EMBL/GenBank/DDBJ whole genome shotgun (WGS) entry which is preliminary data.</text>
</comment>
<dbReference type="InterPro" id="IPR050448">
    <property type="entry name" value="OpgB/LTA_synthase_biosynth"/>
</dbReference>
<feature type="transmembrane region" description="Helical" evidence="7">
    <location>
        <begin position="75"/>
        <end position="94"/>
    </location>
</feature>
<evidence type="ECO:0000256" key="7">
    <source>
        <dbReference type="SAM" id="Phobius"/>
    </source>
</evidence>
<dbReference type="GO" id="GO:0005886">
    <property type="term" value="C:plasma membrane"/>
    <property type="evidence" value="ECO:0007669"/>
    <property type="project" value="UniProtKB-SubCell"/>
</dbReference>
<reference evidence="9 10" key="1">
    <citation type="journal article" date="2017" name="BMC Genomics">
        <title>Comparative genomic and phylogenomic analyses of the Bifidobacteriaceae family.</title>
        <authorList>
            <person name="Lugli G.A."/>
            <person name="Milani C."/>
            <person name="Turroni F."/>
            <person name="Duranti S."/>
            <person name="Mancabelli L."/>
            <person name="Mangifesta M."/>
            <person name="Ferrario C."/>
            <person name="Modesto M."/>
            <person name="Mattarelli P."/>
            <person name="Jiri K."/>
            <person name="van Sinderen D."/>
            <person name="Ventura M."/>
        </authorList>
    </citation>
    <scope>NUCLEOTIDE SEQUENCE [LARGE SCALE GENOMIC DNA]</scope>
    <source>
        <strain evidence="9 10">LMG 21773</strain>
    </source>
</reference>
<dbReference type="RefSeq" id="WP_094689760.1">
    <property type="nucleotide sequence ID" value="NZ_JACBYZ010000001.1"/>
</dbReference>
<evidence type="ECO:0000313" key="9">
    <source>
        <dbReference type="EMBL" id="OZG56205.1"/>
    </source>
</evidence>
<evidence type="ECO:0000259" key="8">
    <source>
        <dbReference type="Pfam" id="PF00884"/>
    </source>
</evidence>
<keyword evidence="4 7" id="KW-0812">Transmembrane</keyword>
<dbReference type="EMBL" id="MWWU01000002">
    <property type="protein sequence ID" value="OZG56205.1"/>
    <property type="molecule type" value="Genomic_DNA"/>
</dbReference>